<feature type="compositionally biased region" description="Acidic residues" evidence="1">
    <location>
        <begin position="220"/>
        <end position="232"/>
    </location>
</feature>
<dbReference type="PANTHER" id="PTHR21450">
    <property type="entry name" value="PROTEIN ALTERED PHOSPHATE STARVATION RESPONSE 1"/>
    <property type="match status" value="1"/>
</dbReference>
<gene>
    <name evidence="5 6" type="primary">LOC107409450</name>
</gene>
<evidence type="ECO:0000313" key="5">
    <source>
        <dbReference type="RefSeq" id="XP_048333781.2"/>
    </source>
</evidence>
<reference evidence="4 5" key="1">
    <citation type="submission" date="2025-05" db="UniProtKB">
        <authorList>
            <consortium name="RefSeq"/>
        </authorList>
    </citation>
    <scope>NUCLEOTIDE SEQUENCE [LARGE SCALE GENOMIC DNA]</scope>
    <source>
        <tissue evidence="5 6">Seedling</tissue>
    </source>
</reference>
<feature type="region of interest" description="Disordered" evidence="1">
    <location>
        <begin position="413"/>
        <end position="436"/>
    </location>
</feature>
<feature type="domain" description="DUF632" evidence="2">
    <location>
        <begin position="351"/>
        <end position="680"/>
    </location>
</feature>
<organism evidence="4 6">
    <name type="scientific">Ziziphus jujuba</name>
    <name type="common">Chinese jujube</name>
    <name type="synonym">Ziziphus sativa</name>
    <dbReference type="NCBI Taxonomy" id="326968"/>
    <lineage>
        <taxon>Eukaryota</taxon>
        <taxon>Viridiplantae</taxon>
        <taxon>Streptophyta</taxon>
        <taxon>Embryophyta</taxon>
        <taxon>Tracheophyta</taxon>
        <taxon>Spermatophyta</taxon>
        <taxon>Magnoliopsida</taxon>
        <taxon>eudicotyledons</taxon>
        <taxon>Gunneridae</taxon>
        <taxon>Pentapetalae</taxon>
        <taxon>rosids</taxon>
        <taxon>fabids</taxon>
        <taxon>Rosales</taxon>
        <taxon>Rhamnaceae</taxon>
        <taxon>Paliureae</taxon>
        <taxon>Ziziphus</taxon>
    </lineage>
</organism>
<evidence type="ECO:0000313" key="6">
    <source>
        <dbReference type="RefSeq" id="XP_060675049.1"/>
    </source>
</evidence>
<protein>
    <submittedName>
        <fullName evidence="5 6">Protein ROLLING AND ERECT LEAF 2</fullName>
    </submittedName>
</protein>
<feature type="region of interest" description="Disordered" evidence="1">
    <location>
        <begin position="218"/>
        <end position="306"/>
    </location>
</feature>
<evidence type="ECO:0000259" key="3">
    <source>
        <dbReference type="Pfam" id="PF04783"/>
    </source>
</evidence>
<feature type="domain" description="DUF630" evidence="3">
    <location>
        <begin position="1"/>
        <end position="59"/>
    </location>
</feature>
<keyword evidence="4" id="KW-1185">Reference proteome</keyword>
<sequence>MGCTTSKLEDEEAVQLCKDRKRFIKQAVEQRTRFALGHLAYIQSMKKVSAALRDYIEGDEPREFLLDSFITPPYTPIKKASPGFISISPKPFSKPQIQSESNSTLKVNYLRSGGNPAISVEERPQSPETVRVEAYSPIHQYGMDGFFTTQTPPMNSSIFSYSPVNRPNIPPPSPQTSQWDFFWNPFSSLDYYGYSTRSSLDHIVMDDDIRGLRQVREEEGIPDLEEDEIEQEESNKKASVTDERAKINPNCSGEEVIVEDVNDDEDEDEDDDDDDDDDDDCDDEEVTDTGAEIEHEGNGVQSNGRTRIEVSRAQAIRQVDNVKQEMAVGGQEAKDETPGFTVYVNRRPTSMAEVIKDLETQFMTVCNSASEVSGLLEASRAPYSSTSSELTGMKMLNPVALFRSASSRSSSSRFLINSSSSKDEDDESSSDFSEETCMFSGSHQSTLDRLYAWEKKLYDEVRSGERVRIAYEKKCKQLRNQVVKGDDPTAVEKTRASIRDVHTQIKVSIHSIEAISKRIETLRDEELQPQLLELIQGLARMWKVMAECHQTQKRTLDEAKLLLAGTPSKLDAKRRHSSMSVTDPHRLAHSAANLESELRNWRACFESWIASQRSYVHALTGWLLRCARSEPDTSKLPFSPRRSSSGALPIFGFCIQWSRILDAVCEKPVLEGLDFFAAGMGSLYAQQLKEDSRRVPVGSRRFSSGFHEEDSEKMEMVEVGQVEEVMTAEKMAEVAIRVLCAGMSVALSSLTEFAIGSAEGYTELVNQWENAKRPRVSSGIAT</sequence>
<dbReference type="Pfam" id="PF04783">
    <property type="entry name" value="DUF630"/>
    <property type="match status" value="1"/>
</dbReference>
<dbReference type="Pfam" id="PF04782">
    <property type="entry name" value="DUF632"/>
    <property type="match status" value="1"/>
</dbReference>
<dbReference type="PANTHER" id="PTHR21450:SF3">
    <property type="entry name" value="DUF630 FAMILY PROTEIN (DUF630 AND DUF632)"/>
    <property type="match status" value="1"/>
</dbReference>
<dbReference type="InterPro" id="IPR006867">
    <property type="entry name" value="DUF632"/>
</dbReference>
<dbReference type="GeneID" id="107409450"/>
<dbReference type="InterPro" id="IPR006868">
    <property type="entry name" value="DUF630"/>
</dbReference>
<evidence type="ECO:0000313" key="4">
    <source>
        <dbReference type="Proteomes" id="UP001652623"/>
    </source>
</evidence>
<dbReference type="Proteomes" id="UP001652623">
    <property type="component" value="Chromosome 1"/>
</dbReference>
<feature type="compositionally biased region" description="Basic and acidic residues" evidence="1">
    <location>
        <begin position="233"/>
        <end position="246"/>
    </location>
</feature>
<feature type="compositionally biased region" description="Acidic residues" evidence="1">
    <location>
        <begin position="423"/>
        <end position="434"/>
    </location>
</feature>
<name>A0ABM4AEA0_ZIZJJ</name>
<evidence type="ECO:0000256" key="1">
    <source>
        <dbReference type="SAM" id="MobiDB-lite"/>
    </source>
</evidence>
<evidence type="ECO:0000259" key="2">
    <source>
        <dbReference type="Pfam" id="PF04782"/>
    </source>
</evidence>
<accession>A0ABM4AEA0</accession>
<feature type="compositionally biased region" description="Acidic residues" evidence="1">
    <location>
        <begin position="256"/>
        <end position="287"/>
    </location>
</feature>
<dbReference type="RefSeq" id="XP_048333781.2">
    <property type="nucleotide sequence ID" value="XM_048477824.2"/>
</dbReference>
<dbReference type="RefSeq" id="XP_060675049.1">
    <property type="nucleotide sequence ID" value="XM_060819066.1"/>
</dbReference>
<proteinExistence type="predicted"/>